<organism evidence="2 3">
    <name type="scientific">Frankia casuarinae (strain DSM 45818 / CECT 9043 / HFP020203 / CcI3)</name>
    <dbReference type="NCBI Taxonomy" id="106370"/>
    <lineage>
        <taxon>Bacteria</taxon>
        <taxon>Bacillati</taxon>
        <taxon>Actinomycetota</taxon>
        <taxon>Actinomycetes</taxon>
        <taxon>Frankiales</taxon>
        <taxon>Frankiaceae</taxon>
        <taxon>Frankia</taxon>
    </lineage>
</organism>
<dbReference type="eggNOG" id="COG1240">
    <property type="taxonomic scope" value="Bacteria"/>
</dbReference>
<reference evidence="2 3" key="1">
    <citation type="journal article" date="2007" name="Genome Res.">
        <title>Genome characteristics of facultatively symbiotic Frankia sp. strains reflect host range and host plant biogeography.</title>
        <authorList>
            <person name="Normand P."/>
            <person name="Lapierre P."/>
            <person name="Tisa L.S."/>
            <person name="Gogarten J.P."/>
            <person name="Alloisio N."/>
            <person name="Bagnarol E."/>
            <person name="Bassi C.A."/>
            <person name="Berry A.M."/>
            <person name="Bickhart D.M."/>
            <person name="Choisne N."/>
            <person name="Couloux A."/>
            <person name="Cournoyer B."/>
            <person name="Cruveiller S."/>
            <person name="Daubin V."/>
            <person name="Demange N."/>
            <person name="Francino M.P."/>
            <person name="Goltsman E."/>
            <person name="Huang Y."/>
            <person name="Kopp O.R."/>
            <person name="Labarre L."/>
            <person name="Lapidus A."/>
            <person name="Lavire C."/>
            <person name="Marechal J."/>
            <person name="Martinez M."/>
            <person name="Mastronunzio J.E."/>
            <person name="Mullin B.C."/>
            <person name="Niemann J."/>
            <person name="Pujic P."/>
            <person name="Rawnsley T."/>
            <person name="Rouy Z."/>
            <person name="Schenowitz C."/>
            <person name="Sellstedt A."/>
            <person name="Tavares F."/>
            <person name="Tomkins J.P."/>
            <person name="Vallenet D."/>
            <person name="Valverde C."/>
            <person name="Wall L.G."/>
            <person name="Wang Y."/>
            <person name="Medigue C."/>
            <person name="Benson D.R."/>
        </authorList>
    </citation>
    <scope>NUCLEOTIDE SEQUENCE [LARGE SCALE GENOMIC DNA]</scope>
    <source>
        <strain evidence="3">DSM 45818 / CECT 9043 / CcI3</strain>
    </source>
</reference>
<dbReference type="Proteomes" id="UP000001937">
    <property type="component" value="Chromosome"/>
</dbReference>
<accession>Q2J6T4</accession>
<dbReference type="PROSITE" id="PS50234">
    <property type="entry name" value="VWFA"/>
    <property type="match status" value="1"/>
</dbReference>
<feature type="domain" description="VWFA" evidence="1">
    <location>
        <begin position="14"/>
        <end position="237"/>
    </location>
</feature>
<keyword evidence="3" id="KW-1185">Reference proteome</keyword>
<proteinExistence type="predicted"/>
<protein>
    <recommendedName>
        <fullName evidence="1">VWFA domain-containing protein</fullName>
    </recommendedName>
</protein>
<evidence type="ECO:0000313" key="3">
    <source>
        <dbReference type="Proteomes" id="UP000001937"/>
    </source>
</evidence>
<gene>
    <name evidence="2" type="ordered locus">Francci3_3656</name>
</gene>
<sequence length="272" mass="29427">MPYTKQIDRRAPGCFIFLLDQSDSMNYPIAGRPGISKAQALADIVNDTLAMIIRRCSKERGEGPRPYYDIAVLGYSGQEARSLFTGALAGQWLVSVPDLFSCVLRREERHGSSMPVWFEPFGAGLTPMCAALDMAGSLASGWAQSHQDSFPPIIINITDGAATDGEPEKVQMWADRLRSLRTADGNLLLFNISISAVAQTTTTFPAAESELSDEWARGLFRMSSELPPLMRTAAERLGVQTRPGARGFVSNATPDAIVLALTVGTQVAQVDA</sequence>
<evidence type="ECO:0000313" key="2">
    <source>
        <dbReference type="EMBL" id="ABD13008.1"/>
    </source>
</evidence>
<dbReference type="InterPro" id="IPR036465">
    <property type="entry name" value="vWFA_dom_sf"/>
</dbReference>
<dbReference type="HOGENOM" id="CLU_067782_0_0_11"/>
<evidence type="ECO:0000259" key="1">
    <source>
        <dbReference type="PROSITE" id="PS50234"/>
    </source>
</evidence>
<name>Q2J6T4_FRACC</name>
<dbReference type="EMBL" id="CP000249">
    <property type="protein sequence ID" value="ABD13008.1"/>
    <property type="molecule type" value="Genomic_DNA"/>
</dbReference>
<dbReference type="KEGG" id="fra:Francci3_3656"/>
<dbReference type="InterPro" id="IPR002035">
    <property type="entry name" value="VWF_A"/>
</dbReference>
<dbReference type="AlphaFoldDB" id="Q2J6T4"/>
<dbReference type="STRING" id="106370.Francci3_3656"/>
<dbReference type="OrthoDB" id="7605323at2"/>
<dbReference type="SUPFAM" id="SSF53300">
    <property type="entry name" value="vWA-like"/>
    <property type="match status" value="1"/>
</dbReference>
<dbReference type="RefSeq" id="WP_011438032.1">
    <property type="nucleotide sequence ID" value="NC_007777.1"/>
</dbReference>
<dbReference type="Gene3D" id="3.40.50.410">
    <property type="entry name" value="von Willebrand factor, type A domain"/>
    <property type="match status" value="1"/>
</dbReference>